<reference evidence="1 2" key="1">
    <citation type="journal article" date="2011" name="Science">
        <title>The ecoresponsive genome of Daphnia pulex.</title>
        <authorList>
            <person name="Colbourne J.K."/>
            <person name="Pfrender M.E."/>
            <person name="Gilbert D."/>
            <person name="Thomas W.K."/>
            <person name="Tucker A."/>
            <person name="Oakley T.H."/>
            <person name="Tokishita S."/>
            <person name="Aerts A."/>
            <person name="Arnold G.J."/>
            <person name="Basu M.K."/>
            <person name="Bauer D.J."/>
            <person name="Caceres C.E."/>
            <person name="Carmel L."/>
            <person name="Casola C."/>
            <person name="Choi J.H."/>
            <person name="Detter J.C."/>
            <person name="Dong Q."/>
            <person name="Dusheyko S."/>
            <person name="Eads B.D."/>
            <person name="Frohlich T."/>
            <person name="Geiler-Samerotte K.A."/>
            <person name="Gerlach D."/>
            <person name="Hatcher P."/>
            <person name="Jogdeo S."/>
            <person name="Krijgsveld J."/>
            <person name="Kriventseva E.V."/>
            <person name="Kultz D."/>
            <person name="Laforsch C."/>
            <person name="Lindquist E."/>
            <person name="Lopez J."/>
            <person name="Manak J.R."/>
            <person name="Muller J."/>
            <person name="Pangilinan J."/>
            <person name="Patwardhan R.P."/>
            <person name="Pitluck S."/>
            <person name="Pritham E.J."/>
            <person name="Rechtsteiner A."/>
            <person name="Rho M."/>
            <person name="Rogozin I.B."/>
            <person name="Sakarya O."/>
            <person name="Salamov A."/>
            <person name="Schaack S."/>
            <person name="Shapiro H."/>
            <person name="Shiga Y."/>
            <person name="Skalitzky C."/>
            <person name="Smith Z."/>
            <person name="Souvorov A."/>
            <person name="Sung W."/>
            <person name="Tang Z."/>
            <person name="Tsuchiya D."/>
            <person name="Tu H."/>
            <person name="Vos H."/>
            <person name="Wang M."/>
            <person name="Wolf Y.I."/>
            <person name="Yamagata H."/>
            <person name="Yamada T."/>
            <person name="Ye Y."/>
            <person name="Shaw J.R."/>
            <person name="Andrews J."/>
            <person name="Crease T.J."/>
            <person name="Tang H."/>
            <person name="Lucas S.M."/>
            <person name="Robertson H.M."/>
            <person name="Bork P."/>
            <person name="Koonin E.V."/>
            <person name="Zdobnov E.M."/>
            <person name="Grigoriev I.V."/>
            <person name="Lynch M."/>
            <person name="Boore J.L."/>
        </authorList>
    </citation>
    <scope>NUCLEOTIDE SEQUENCE [LARGE SCALE GENOMIC DNA]</scope>
</reference>
<evidence type="ECO:0000313" key="2">
    <source>
        <dbReference type="Proteomes" id="UP000000305"/>
    </source>
</evidence>
<proteinExistence type="predicted"/>
<dbReference type="KEGG" id="dpx:DAPPUDRAFT_262912"/>
<dbReference type="HOGENOM" id="CLU_1994873_0_0_1"/>
<evidence type="ECO:0000313" key="1">
    <source>
        <dbReference type="EMBL" id="EFX66574.1"/>
    </source>
</evidence>
<dbReference type="Proteomes" id="UP000000305">
    <property type="component" value="Unassembled WGS sequence"/>
</dbReference>
<dbReference type="InParanoid" id="E9HNX2"/>
<sequence>MDYMSLDSHDQKGSPPITLPLAYGQGWMFFTKPERFCPKINLEFGKTERHMVKAECSSPHLKVKFCLLSKGFCPKFSYVSMHTFHPPLLTQFLQARSQNYDNATQRKLTYLKLTYERLKRLTTND</sequence>
<dbReference type="AlphaFoldDB" id="E9HNX2"/>
<accession>E9HNX2</accession>
<name>E9HNX2_DAPPU</name>
<organism evidence="1 2">
    <name type="scientific">Daphnia pulex</name>
    <name type="common">Water flea</name>
    <dbReference type="NCBI Taxonomy" id="6669"/>
    <lineage>
        <taxon>Eukaryota</taxon>
        <taxon>Metazoa</taxon>
        <taxon>Ecdysozoa</taxon>
        <taxon>Arthropoda</taxon>
        <taxon>Crustacea</taxon>
        <taxon>Branchiopoda</taxon>
        <taxon>Diplostraca</taxon>
        <taxon>Cladocera</taxon>
        <taxon>Anomopoda</taxon>
        <taxon>Daphniidae</taxon>
        <taxon>Daphnia</taxon>
    </lineage>
</organism>
<dbReference type="EMBL" id="GL732699">
    <property type="protein sequence ID" value="EFX66574.1"/>
    <property type="molecule type" value="Genomic_DNA"/>
</dbReference>
<gene>
    <name evidence="1" type="ORF">DAPPUDRAFT_262912</name>
</gene>
<keyword evidence="2" id="KW-1185">Reference proteome</keyword>
<protein>
    <submittedName>
        <fullName evidence="1">Uncharacterized protein</fullName>
    </submittedName>
</protein>